<dbReference type="OrthoDB" id="1801331at2"/>
<sequence>MKRKRRIEVLAEDLGEAYSIQIIDGVDCVYRKLNKFCDVEISGALSRKKVPEMMVCVWDISRGETYRSRSLEYFWFAGIDVLKKELPGIIEKYKDYKPEN</sequence>
<dbReference type="EMBL" id="FWEY01000001">
    <property type="protein sequence ID" value="SLM50852.1"/>
    <property type="molecule type" value="Genomic_DNA"/>
</dbReference>
<name>A0A1W1ICV0_9LACT</name>
<proteinExistence type="predicted"/>
<dbReference type="Proteomes" id="UP000195985">
    <property type="component" value="Unassembled WGS sequence"/>
</dbReference>
<dbReference type="STRING" id="43064.SAMN04488086_10356"/>
<dbReference type="AlphaFoldDB" id="A0A1W1ICV0"/>
<evidence type="ECO:0000313" key="2">
    <source>
        <dbReference type="Proteomes" id="UP000195985"/>
    </source>
</evidence>
<accession>A0A1W1ICV0</accession>
<dbReference type="RefSeq" id="WP_086941724.1">
    <property type="nucleotide sequence ID" value="NZ_FONM01000003.1"/>
</dbReference>
<reference evidence="2" key="1">
    <citation type="submission" date="2016-04" db="EMBL/GenBank/DDBJ databases">
        <authorList>
            <person name="Strepis N."/>
        </authorList>
    </citation>
    <scope>NUCLEOTIDE SEQUENCE [LARGE SCALE GENOMIC DNA]</scope>
</reference>
<organism evidence="1 2">
    <name type="scientific">Trichococcus pasteurii</name>
    <dbReference type="NCBI Taxonomy" id="43064"/>
    <lineage>
        <taxon>Bacteria</taxon>
        <taxon>Bacillati</taxon>
        <taxon>Bacillota</taxon>
        <taxon>Bacilli</taxon>
        <taxon>Lactobacillales</taxon>
        <taxon>Carnobacteriaceae</taxon>
        <taxon>Trichococcus</taxon>
    </lineage>
</organism>
<evidence type="ECO:0000313" key="1">
    <source>
        <dbReference type="EMBL" id="SLM50852.1"/>
    </source>
</evidence>
<gene>
    <name evidence="1" type="ORF">TPAS_524</name>
</gene>
<keyword evidence="2" id="KW-1185">Reference proteome</keyword>
<protein>
    <submittedName>
        <fullName evidence="1">Uncharacterized protein</fullName>
    </submittedName>
</protein>